<feature type="region of interest" description="Disordered" evidence="1">
    <location>
        <begin position="125"/>
        <end position="253"/>
    </location>
</feature>
<name>A0A0R1NUF6_9LACO</name>
<dbReference type="AlphaFoldDB" id="A0A0R1NUF6"/>
<feature type="compositionally biased region" description="Polar residues" evidence="1">
    <location>
        <begin position="134"/>
        <end position="151"/>
    </location>
</feature>
<feature type="compositionally biased region" description="Polar residues" evidence="1">
    <location>
        <begin position="207"/>
        <end position="223"/>
    </location>
</feature>
<evidence type="ECO:0000313" key="2">
    <source>
        <dbReference type="EMBL" id="KRL20267.1"/>
    </source>
</evidence>
<accession>A0A0R1NUF6</accession>
<dbReference type="EMBL" id="AZEB01000032">
    <property type="protein sequence ID" value="KRL20267.1"/>
    <property type="molecule type" value="Genomic_DNA"/>
</dbReference>
<feature type="compositionally biased region" description="Low complexity" evidence="1">
    <location>
        <begin position="225"/>
        <end position="242"/>
    </location>
</feature>
<reference evidence="2 3" key="1">
    <citation type="journal article" date="2015" name="Genome Announc.">
        <title>Expanding the biotechnology potential of lactobacilli through comparative genomics of 213 strains and associated genera.</title>
        <authorList>
            <person name="Sun Z."/>
            <person name="Harris H.M."/>
            <person name="McCann A."/>
            <person name="Guo C."/>
            <person name="Argimon S."/>
            <person name="Zhang W."/>
            <person name="Yang X."/>
            <person name="Jeffery I.B."/>
            <person name="Cooney J.C."/>
            <person name="Kagawa T.F."/>
            <person name="Liu W."/>
            <person name="Song Y."/>
            <person name="Salvetti E."/>
            <person name="Wrobel A."/>
            <person name="Rasinkangas P."/>
            <person name="Parkhill J."/>
            <person name="Rea M.C."/>
            <person name="O'Sullivan O."/>
            <person name="Ritari J."/>
            <person name="Douillard F.P."/>
            <person name="Paul Ross R."/>
            <person name="Yang R."/>
            <person name="Briner A.E."/>
            <person name="Felis G.E."/>
            <person name="de Vos W.M."/>
            <person name="Barrangou R."/>
            <person name="Klaenhammer T.R."/>
            <person name="Caufield P.W."/>
            <person name="Cui Y."/>
            <person name="Zhang H."/>
            <person name="O'Toole P.W."/>
        </authorList>
    </citation>
    <scope>NUCLEOTIDE SEQUENCE [LARGE SCALE GENOMIC DNA]</scope>
    <source>
        <strain evidence="2 3">DSM 19906</strain>
    </source>
</reference>
<feature type="compositionally biased region" description="Basic and acidic residues" evidence="1">
    <location>
        <begin position="179"/>
        <end position="190"/>
    </location>
</feature>
<evidence type="ECO:0000313" key="3">
    <source>
        <dbReference type="Proteomes" id="UP000051439"/>
    </source>
</evidence>
<keyword evidence="3" id="KW-1185">Reference proteome</keyword>
<proteinExistence type="predicted"/>
<feature type="compositionally biased region" description="Polar residues" evidence="1">
    <location>
        <begin position="244"/>
        <end position="253"/>
    </location>
</feature>
<protein>
    <submittedName>
        <fullName evidence="2">Uncharacterized protein</fullName>
    </submittedName>
</protein>
<sequence length="301" mass="33243">MAEAEGAARQAQNYAEIHFDSRDGDQIMEPLKIFRAISEEYRIALPILSGYVLVNRPQNLTRTMTTDPAIIKLIYGKIGSLHVYHGLTDMTGELIPLHNGDRPDTVASVKLPDVDDQHRYYAMDDEGIGDQIKDPSQYQPDNPTAKTSLVSLTDAEKQKVDRMERELSEGGNENILNIDDLKSELEKPLTESESTGYGDDSKEQPQDAASQENAASELYSTGMDQVPSQPQQQAQPQSSEPSTLRPQSSEHQPTPITLLAQALSLICKSLEEAEGQQEIADLAESAHQLLATIRTLTKLNN</sequence>
<comment type="caution">
    <text evidence="2">The sequence shown here is derived from an EMBL/GenBank/DDBJ whole genome shotgun (WGS) entry which is preliminary data.</text>
</comment>
<dbReference type="Proteomes" id="UP000051439">
    <property type="component" value="Unassembled WGS sequence"/>
</dbReference>
<feature type="compositionally biased region" description="Basic and acidic residues" evidence="1">
    <location>
        <begin position="154"/>
        <end position="168"/>
    </location>
</feature>
<evidence type="ECO:0000256" key="1">
    <source>
        <dbReference type="SAM" id="MobiDB-lite"/>
    </source>
</evidence>
<dbReference type="PATRIC" id="fig|1423766.4.peg.1832"/>
<dbReference type="RefSeq" id="WP_008857153.1">
    <property type="nucleotide sequence ID" value="NZ_BBAU01000030.1"/>
</dbReference>
<organism evidence="2 3">
    <name type="scientific">Lentilactobacillus kisonensis DSM 19906 = JCM 15041</name>
    <dbReference type="NCBI Taxonomy" id="1423766"/>
    <lineage>
        <taxon>Bacteria</taxon>
        <taxon>Bacillati</taxon>
        <taxon>Bacillota</taxon>
        <taxon>Bacilli</taxon>
        <taxon>Lactobacillales</taxon>
        <taxon>Lactobacillaceae</taxon>
        <taxon>Lentilactobacillus</taxon>
    </lineage>
</organism>
<gene>
    <name evidence="2" type="ORF">FC98_GL001770</name>
</gene>